<comment type="caution">
    <text evidence="2">The sequence shown here is derived from an EMBL/GenBank/DDBJ whole genome shotgun (WGS) entry which is preliminary data.</text>
</comment>
<feature type="compositionally biased region" description="Polar residues" evidence="1">
    <location>
        <begin position="151"/>
        <end position="160"/>
    </location>
</feature>
<proteinExistence type="predicted"/>
<feature type="compositionally biased region" description="Polar residues" evidence="1">
    <location>
        <begin position="507"/>
        <end position="530"/>
    </location>
</feature>
<gene>
    <name evidence="2" type="ORF">BZA70DRAFT_272165</name>
</gene>
<feature type="compositionally biased region" description="Polar residues" evidence="1">
    <location>
        <begin position="842"/>
        <end position="855"/>
    </location>
</feature>
<feature type="compositionally biased region" description="Polar residues" evidence="1">
    <location>
        <begin position="73"/>
        <end position="87"/>
    </location>
</feature>
<feature type="compositionally biased region" description="Acidic residues" evidence="1">
    <location>
        <begin position="1026"/>
        <end position="1035"/>
    </location>
</feature>
<dbReference type="GeneID" id="90037117"/>
<feature type="compositionally biased region" description="Basic residues" evidence="1">
    <location>
        <begin position="1466"/>
        <end position="1483"/>
    </location>
</feature>
<feature type="compositionally biased region" description="Low complexity" evidence="1">
    <location>
        <begin position="238"/>
        <end position="250"/>
    </location>
</feature>
<feature type="compositionally biased region" description="Pro residues" evidence="1">
    <location>
        <begin position="112"/>
        <end position="126"/>
    </location>
</feature>
<keyword evidence="3" id="KW-1185">Reference proteome</keyword>
<protein>
    <submittedName>
        <fullName evidence="2">Uncharacterized protein</fullName>
    </submittedName>
</protein>
<evidence type="ECO:0000313" key="2">
    <source>
        <dbReference type="EMBL" id="KAK7207767.1"/>
    </source>
</evidence>
<feature type="compositionally biased region" description="Polar residues" evidence="1">
    <location>
        <begin position="973"/>
        <end position="982"/>
    </location>
</feature>
<organism evidence="2 3">
    <name type="scientific">Myxozyma melibiosi</name>
    <dbReference type="NCBI Taxonomy" id="54550"/>
    <lineage>
        <taxon>Eukaryota</taxon>
        <taxon>Fungi</taxon>
        <taxon>Dikarya</taxon>
        <taxon>Ascomycota</taxon>
        <taxon>Saccharomycotina</taxon>
        <taxon>Lipomycetes</taxon>
        <taxon>Lipomycetales</taxon>
        <taxon>Lipomycetaceae</taxon>
        <taxon>Myxozyma</taxon>
    </lineage>
</organism>
<feature type="compositionally biased region" description="Basic and acidic residues" evidence="1">
    <location>
        <begin position="609"/>
        <end position="620"/>
    </location>
</feature>
<feature type="compositionally biased region" description="Polar residues" evidence="1">
    <location>
        <begin position="345"/>
        <end position="357"/>
    </location>
</feature>
<feature type="compositionally biased region" description="Low complexity" evidence="1">
    <location>
        <begin position="801"/>
        <end position="817"/>
    </location>
</feature>
<feature type="compositionally biased region" description="Basic and acidic residues" evidence="1">
    <location>
        <begin position="1"/>
        <end position="10"/>
    </location>
</feature>
<dbReference type="EMBL" id="JBBJBU010000001">
    <property type="protein sequence ID" value="KAK7207767.1"/>
    <property type="molecule type" value="Genomic_DNA"/>
</dbReference>
<evidence type="ECO:0000256" key="1">
    <source>
        <dbReference type="SAM" id="MobiDB-lite"/>
    </source>
</evidence>
<feature type="region of interest" description="Disordered" evidence="1">
    <location>
        <begin position="657"/>
        <end position="1143"/>
    </location>
</feature>
<feature type="compositionally biased region" description="Basic and acidic residues" evidence="1">
    <location>
        <begin position="415"/>
        <end position="437"/>
    </location>
</feature>
<feature type="compositionally biased region" description="Pro residues" evidence="1">
    <location>
        <begin position="224"/>
        <end position="237"/>
    </location>
</feature>
<feature type="region of interest" description="Disordered" evidence="1">
    <location>
        <begin position="1459"/>
        <end position="1483"/>
    </location>
</feature>
<dbReference type="Proteomes" id="UP001498771">
    <property type="component" value="Unassembled WGS sequence"/>
</dbReference>
<evidence type="ECO:0000313" key="3">
    <source>
        <dbReference type="Proteomes" id="UP001498771"/>
    </source>
</evidence>
<feature type="compositionally biased region" description="Polar residues" evidence="1">
    <location>
        <begin position="739"/>
        <end position="755"/>
    </location>
</feature>
<feature type="compositionally biased region" description="Basic residues" evidence="1">
    <location>
        <begin position="1067"/>
        <end position="1078"/>
    </location>
</feature>
<feature type="compositionally biased region" description="Basic residues" evidence="1">
    <location>
        <begin position="664"/>
        <end position="679"/>
    </location>
</feature>
<feature type="compositionally biased region" description="Basic and acidic residues" evidence="1">
    <location>
        <begin position="919"/>
        <end position="939"/>
    </location>
</feature>
<feature type="compositionally biased region" description="Basic and acidic residues" evidence="1">
    <location>
        <begin position="997"/>
        <end position="1007"/>
    </location>
</feature>
<name>A0ABR1FDD0_9ASCO</name>
<feature type="region of interest" description="Disordered" evidence="1">
    <location>
        <begin position="1157"/>
        <end position="1179"/>
    </location>
</feature>
<feature type="compositionally biased region" description="Low complexity" evidence="1">
    <location>
        <begin position="553"/>
        <end position="566"/>
    </location>
</feature>
<feature type="compositionally biased region" description="Low complexity" evidence="1">
    <location>
        <begin position="194"/>
        <end position="223"/>
    </location>
</feature>
<feature type="compositionally biased region" description="Low complexity" evidence="1">
    <location>
        <begin position="953"/>
        <end position="966"/>
    </location>
</feature>
<accession>A0ABR1FDD0</accession>
<feature type="compositionally biased region" description="Acidic residues" evidence="1">
    <location>
        <begin position="1110"/>
        <end position="1133"/>
    </location>
</feature>
<feature type="compositionally biased region" description="Basic and acidic residues" evidence="1">
    <location>
        <begin position="320"/>
        <end position="333"/>
    </location>
</feature>
<feature type="compositionally biased region" description="Polar residues" evidence="1">
    <location>
        <begin position="784"/>
        <end position="797"/>
    </location>
</feature>
<dbReference type="RefSeq" id="XP_064770800.1">
    <property type="nucleotide sequence ID" value="XM_064911605.1"/>
</dbReference>
<reference evidence="2 3" key="1">
    <citation type="submission" date="2024-03" db="EMBL/GenBank/DDBJ databases">
        <title>Genome-scale model development and genomic sequencing of the oleaginous clade Lipomyces.</title>
        <authorList>
            <consortium name="Lawrence Berkeley National Laboratory"/>
            <person name="Czajka J.J."/>
            <person name="Han Y."/>
            <person name="Kim J."/>
            <person name="Mondo S.J."/>
            <person name="Hofstad B.A."/>
            <person name="Robles A."/>
            <person name="Haridas S."/>
            <person name="Riley R."/>
            <person name="LaButti K."/>
            <person name="Pangilinan J."/>
            <person name="Andreopoulos W."/>
            <person name="Lipzen A."/>
            <person name="Yan J."/>
            <person name="Wang M."/>
            <person name="Ng V."/>
            <person name="Grigoriev I.V."/>
            <person name="Spatafora J.W."/>
            <person name="Magnuson J.K."/>
            <person name="Baker S.E."/>
            <person name="Pomraning K.R."/>
        </authorList>
    </citation>
    <scope>NUCLEOTIDE SEQUENCE [LARGE SCALE GENOMIC DNA]</scope>
    <source>
        <strain evidence="2 3">Phaff 52-87</strain>
    </source>
</reference>
<feature type="region of interest" description="Disordered" evidence="1">
    <location>
        <begin position="1"/>
        <end position="624"/>
    </location>
</feature>
<feature type="compositionally biased region" description="Acidic residues" evidence="1">
    <location>
        <begin position="771"/>
        <end position="781"/>
    </location>
</feature>
<feature type="compositionally biased region" description="Low complexity" evidence="1">
    <location>
        <begin position="127"/>
        <end position="137"/>
    </location>
</feature>
<sequence length="1483" mass="162579">MAQSSDDRYRRPFHPQPPPLHSPHPQVLQQAPRAIPNQDRWVAYWHQPPAAAMTPDPHQQQSPALYAVPPPQHSQYPYQIVNGTPQYQAPAPQYISQPYYGPPQPAGQLMAVPPPPPPPPPPPAMPHPDQQQQQQYQPVPPQYVTHYYEQPQYQQSVHPLQQQAYHPPEQQQPPPAFAHPTLAPQQPPLPSPSPAVHQQQQQFQQQQQPLPMHQQQQPLQLQPQQPPPPQPPSPSKPPLSTSSSSSVLPPIRDTLDRPTANRYPSAPRPQLPPSRNSFGSQTSPRGWPTQLPLPPIGTPAGTPLSANPAHTPLPAPIDWHAAEHRNSLSDSSRRHSATSARHSSVTESPLFLQQSPHTPAYPHPPHRSSLDERFHNPPSATYSPFPPPQAATQSSTDIRPALDSTIPQSSAPLRTDSDRRPAADEPHSNSNHQDQRVDPSVQLEKYHRQQQLYHRQHQRSSATPPLADSRSSAATEVKDTAAPKPKPANRGLSAFQSFHQPQYDGQHATSRPASPSSLTKQTESSQPAQEQTEDISAAIETARRKSSIAALVSPTSSSMPTESPATDNQKRRLVTILPKPPAEEADEPLQQTPKSEPLPPRLNNKRRCQSHEGDSHERRNSNGYNLFVLKTGKVRAQAQSPAYVASGAKFTSVEQYSLPNMPKPAKRGPKPGQGRKKRASVPPTASEPAEQQTTAKSNVDKAPPSEGPTRSTIRKRKSQLPVMILRETSPEPRSEAVEQVSQLAISSLTHPSTPSKVVDEPLSSATVEPETPVDDDSDEPPTGDPSQLDSHAPTSSDVAEPATIASPVPSAPTTASSGSEESVDPSARAETEDQTTNEESLHSSSKSAEPSTPASDLTEKHSAAGDVQIVQGEVTNEDDVRISPDEPGAEEEAAKDTSRAGIAVEPLEVSTTQAVEQAEETREPPVEDDTNHDSSHPLVDESQPDAIEGETVSSRSPSLAPASDLASSKDLRSNSPHNSVSPESPKLASEALPVEVDGDRELLKDVDATLLRESSPKAAETVISEIPEDAADPIEIDPVTSEPAGEDDATALSSGEQIESLADGRPQHNKRVPKKKRALSTSASEKETLDLTPPSASTRKRKANYFNDSFGDDADDDDDGFDDDEMLSNDEDQTLSPHSAKKPRRILKLSVTPTQTARAVTKKAAQPYTPSIEGTPGSGDSTAMNKTKFEHHFSAEGAFAELLAAAKELMNVVNMTAPSTAEDRETSNPKKHLDFTEVALHNGHDYISDQKGTRDKRELGHKTWLKNVIKGRAELSSKNMNAILKLRQWLKWWWTDIAARHCENQVHGSWGKRTQISRSWQATYDVSASIVHARLRQCERVYELQYRCGWPALVLATMATPAVGPTHRMRKSHLERGCDATQIAQKDWSEFIALAESRMEEIRAAVIEQCGYDGIRRIIERAAALRPMTLQNLALFPPYKYAEDADTIVVIPRLVSYRKESDGAVHKKKKKKSKKSKKSKERV</sequence>
<feature type="compositionally biased region" description="Polar residues" evidence="1">
    <location>
        <begin position="273"/>
        <end position="284"/>
    </location>
</feature>